<reference evidence="1 2" key="1">
    <citation type="submission" date="2024-10" db="EMBL/GenBank/DDBJ databases">
        <title>Updated reference genomes for cyclostephanoid diatoms.</title>
        <authorList>
            <person name="Roberts W.R."/>
            <person name="Alverson A.J."/>
        </authorList>
    </citation>
    <scope>NUCLEOTIDE SEQUENCE [LARGE SCALE GENOMIC DNA]</scope>
    <source>
        <strain evidence="1 2">AJA232-27</strain>
    </source>
</reference>
<keyword evidence="2" id="KW-1185">Reference proteome</keyword>
<dbReference type="AlphaFoldDB" id="A0ABD3LXZ0"/>
<dbReference type="Proteomes" id="UP001530293">
    <property type="component" value="Unassembled WGS sequence"/>
</dbReference>
<evidence type="ECO:0000313" key="1">
    <source>
        <dbReference type="EMBL" id="KAL3756267.1"/>
    </source>
</evidence>
<protein>
    <submittedName>
        <fullName evidence="1">Uncharacterized protein</fullName>
    </submittedName>
</protein>
<evidence type="ECO:0000313" key="2">
    <source>
        <dbReference type="Proteomes" id="UP001530293"/>
    </source>
</evidence>
<proteinExistence type="predicted"/>
<organism evidence="1 2">
    <name type="scientific">Discostella pseudostelligera</name>
    <dbReference type="NCBI Taxonomy" id="259834"/>
    <lineage>
        <taxon>Eukaryota</taxon>
        <taxon>Sar</taxon>
        <taxon>Stramenopiles</taxon>
        <taxon>Ochrophyta</taxon>
        <taxon>Bacillariophyta</taxon>
        <taxon>Coscinodiscophyceae</taxon>
        <taxon>Thalassiosirophycidae</taxon>
        <taxon>Stephanodiscales</taxon>
        <taxon>Stephanodiscaceae</taxon>
        <taxon>Discostella</taxon>
    </lineage>
</organism>
<accession>A0ABD3LXZ0</accession>
<dbReference type="EMBL" id="JALLBG020000312">
    <property type="protein sequence ID" value="KAL3756267.1"/>
    <property type="molecule type" value="Genomic_DNA"/>
</dbReference>
<gene>
    <name evidence="1" type="ORF">ACHAWU_007218</name>
</gene>
<sequence length="124" mass="14205">MHVDNTIMINVNVRFGGLKLKNICCGQWVHSKVEVHDIDNMTINQMEWRGRVGLEGMILKNILQWAVGTLSKVEVHDIDNMTINQMEWRGRVGLEGMILKNILQWAWAVGTTNQQQTSATEIFL</sequence>
<comment type="caution">
    <text evidence="1">The sequence shown here is derived from an EMBL/GenBank/DDBJ whole genome shotgun (WGS) entry which is preliminary data.</text>
</comment>
<name>A0ABD3LXZ0_9STRA</name>